<dbReference type="GO" id="GO:0016887">
    <property type="term" value="F:ATP hydrolysis activity"/>
    <property type="evidence" value="ECO:0007669"/>
    <property type="project" value="UniProtKB-UniRule"/>
</dbReference>
<comment type="function">
    <text evidence="7 10">Activation of RuBisCO (ribulose-1,5-bisphosphate carboxylase/oxygenase; EC 4.1.1.39) involves the ATP-dependent carboxylation of the epsilon-amino group of lysine leading to a carbamate structure.</text>
</comment>
<keyword evidence="3 10" id="KW-0934">Plastid</keyword>
<dbReference type="GO" id="GO:0005524">
    <property type="term" value="F:ATP binding"/>
    <property type="evidence" value="ECO:0007669"/>
    <property type="project" value="UniProtKB-UniRule"/>
</dbReference>
<accession>A0AAN9JM65</accession>
<keyword evidence="11" id="KW-0812">Transmembrane</keyword>
<evidence type="ECO:0000256" key="2">
    <source>
        <dbReference type="ARBA" id="ARBA00022528"/>
    </source>
</evidence>
<proteinExistence type="inferred from homology"/>
<dbReference type="AlphaFoldDB" id="A0AAN9JM65"/>
<feature type="domain" description="Ribulose bisphosphate carboxylase/oxygenase activase AAA helical" evidence="13">
    <location>
        <begin position="351"/>
        <end position="446"/>
    </location>
</feature>
<dbReference type="EMBL" id="JAYKXN010000003">
    <property type="protein sequence ID" value="KAK7300746.1"/>
    <property type="molecule type" value="Genomic_DNA"/>
</dbReference>
<evidence type="ECO:0000256" key="11">
    <source>
        <dbReference type="SAM" id="Phobius"/>
    </source>
</evidence>
<dbReference type="Pfam" id="PF21228">
    <property type="entry name" value="RuBisCO_activase_AAA_helical"/>
    <property type="match status" value="1"/>
</dbReference>
<evidence type="ECO:0000313" key="14">
    <source>
        <dbReference type="EMBL" id="KAK7300746.1"/>
    </source>
</evidence>
<dbReference type="InterPro" id="IPR027417">
    <property type="entry name" value="P-loop_NTPase"/>
</dbReference>
<keyword evidence="15" id="KW-1185">Reference proteome</keyword>
<evidence type="ECO:0000256" key="5">
    <source>
        <dbReference type="ARBA" id="ARBA00022840"/>
    </source>
</evidence>
<dbReference type="GO" id="GO:0009570">
    <property type="term" value="C:chloroplast stroma"/>
    <property type="evidence" value="ECO:0007669"/>
    <property type="project" value="UniProtKB-SubCell"/>
</dbReference>
<evidence type="ECO:0000256" key="4">
    <source>
        <dbReference type="ARBA" id="ARBA00022741"/>
    </source>
</evidence>
<keyword evidence="2 10" id="KW-0150">Chloroplast</keyword>
<dbReference type="Gene3D" id="1.10.8.1070">
    <property type="match status" value="1"/>
</dbReference>
<dbReference type="GO" id="GO:0046863">
    <property type="term" value="F:ribulose-1,5-bisphosphate carboxylase/oxygenase activator activity"/>
    <property type="evidence" value="ECO:0007669"/>
    <property type="project" value="UniProtKB-UniRule"/>
</dbReference>
<keyword evidence="4 10" id="KW-0547">Nucleotide-binding</keyword>
<dbReference type="InterPro" id="IPR048571">
    <property type="entry name" value="RuBisCO_activase_AAA_helical"/>
</dbReference>
<protein>
    <recommendedName>
        <fullName evidence="9 10">Ribulose bisphosphate carboxylase/oxygenase activase, chloroplastic</fullName>
        <shortName evidence="10">RA</shortName>
        <shortName evidence="10">RuBisCO activase</shortName>
    </recommendedName>
</protein>
<keyword evidence="11" id="KW-1133">Transmembrane helix</keyword>
<dbReference type="Gene3D" id="3.40.50.300">
    <property type="entry name" value="P-loop containing nucleotide triphosphate hydrolases"/>
    <property type="match status" value="1"/>
</dbReference>
<keyword evidence="11" id="KW-0472">Membrane</keyword>
<gene>
    <name evidence="14" type="ORF">RJT34_11595</name>
</gene>
<dbReference type="PANTHER" id="PTHR32429">
    <property type="match status" value="1"/>
</dbReference>
<evidence type="ECO:0000256" key="10">
    <source>
        <dbReference type="RuleBase" id="RU369045"/>
    </source>
</evidence>
<dbReference type="InterPro" id="IPR044960">
    <property type="entry name" value="RCA-like"/>
</dbReference>
<evidence type="ECO:0000259" key="13">
    <source>
        <dbReference type="Pfam" id="PF21228"/>
    </source>
</evidence>
<evidence type="ECO:0000256" key="7">
    <source>
        <dbReference type="ARBA" id="ARBA00025556"/>
    </source>
</evidence>
<evidence type="ECO:0000256" key="1">
    <source>
        <dbReference type="ARBA" id="ARBA00004470"/>
    </source>
</evidence>
<dbReference type="SUPFAM" id="SSF52540">
    <property type="entry name" value="P-loop containing nucleoside triphosphate hydrolases"/>
    <property type="match status" value="1"/>
</dbReference>
<evidence type="ECO:0000313" key="15">
    <source>
        <dbReference type="Proteomes" id="UP001359559"/>
    </source>
</evidence>
<evidence type="ECO:0000256" key="6">
    <source>
        <dbReference type="ARBA" id="ARBA00022946"/>
    </source>
</evidence>
<evidence type="ECO:0000256" key="9">
    <source>
        <dbReference type="ARBA" id="ARBA00070368"/>
    </source>
</evidence>
<comment type="similarity">
    <text evidence="8 10">Belongs to the RuBisCO activase family.</text>
</comment>
<evidence type="ECO:0000259" key="12">
    <source>
        <dbReference type="Pfam" id="PF00004"/>
    </source>
</evidence>
<dbReference type="InterPro" id="IPR003959">
    <property type="entry name" value="ATPase_AAA_core"/>
</dbReference>
<feature type="domain" description="ATPase AAA-type core" evidence="12">
    <location>
        <begin position="205"/>
        <end position="348"/>
    </location>
</feature>
<organism evidence="14 15">
    <name type="scientific">Clitoria ternatea</name>
    <name type="common">Butterfly pea</name>
    <dbReference type="NCBI Taxonomy" id="43366"/>
    <lineage>
        <taxon>Eukaryota</taxon>
        <taxon>Viridiplantae</taxon>
        <taxon>Streptophyta</taxon>
        <taxon>Embryophyta</taxon>
        <taxon>Tracheophyta</taxon>
        <taxon>Spermatophyta</taxon>
        <taxon>Magnoliopsida</taxon>
        <taxon>eudicotyledons</taxon>
        <taxon>Gunneridae</taxon>
        <taxon>Pentapetalae</taxon>
        <taxon>rosids</taxon>
        <taxon>fabids</taxon>
        <taxon>Fabales</taxon>
        <taxon>Fabaceae</taxon>
        <taxon>Papilionoideae</taxon>
        <taxon>50 kb inversion clade</taxon>
        <taxon>NPAAA clade</taxon>
        <taxon>indigoferoid/millettioid clade</taxon>
        <taxon>Phaseoleae</taxon>
        <taxon>Clitoria</taxon>
    </lineage>
</organism>
<dbReference type="GO" id="GO:0009579">
    <property type="term" value="C:thylakoid"/>
    <property type="evidence" value="ECO:0007669"/>
    <property type="project" value="TreeGrafter"/>
</dbReference>
<comment type="subcellular location">
    <subcellularLocation>
        <location evidence="1 10">Plastid</location>
        <location evidence="1 10">Chloroplast stroma</location>
    </subcellularLocation>
</comment>
<dbReference type="FunFam" id="3.40.50.300:FF:000258">
    <property type="entry name" value="Ribulose bisphosphate carboxylase/oxygenase activase, chloroplastic"/>
    <property type="match status" value="1"/>
</dbReference>
<reference evidence="14 15" key="1">
    <citation type="submission" date="2024-01" db="EMBL/GenBank/DDBJ databases">
        <title>The genomes of 5 underutilized Papilionoideae crops provide insights into root nodulation and disease resistance.</title>
        <authorList>
            <person name="Yuan L."/>
        </authorList>
    </citation>
    <scope>NUCLEOTIDE SEQUENCE [LARGE SCALE GENOMIC DNA]</scope>
    <source>
        <strain evidence="14">LY-2023</strain>
        <tissue evidence="14">Leaf</tissue>
    </source>
</reference>
<dbReference type="FunFam" id="1.10.8.1070:FF:000001">
    <property type="entry name" value="Ribulose bisphosphate carboxylase/oxygenase activase, chloroplastic"/>
    <property type="match status" value="1"/>
</dbReference>
<evidence type="ECO:0000256" key="8">
    <source>
        <dbReference type="ARBA" id="ARBA00025781"/>
    </source>
</evidence>
<evidence type="ECO:0000256" key="3">
    <source>
        <dbReference type="ARBA" id="ARBA00022640"/>
    </source>
</evidence>
<comment type="caution">
    <text evidence="14">The sequence shown here is derived from an EMBL/GenBank/DDBJ whole genome shotgun (WGS) entry which is preliminary data.</text>
</comment>
<sequence length="516" mass="56605">MVTTWQPSNPNFLLYRHLCLLQSYLLILPLIFCSSEYNIAMAASVSTVGAVNGAPLSLNSSGAGGSVPSSAFFGSSLKKVIGSRLSNTKVSSGSLKIVAKEIDESQQTDKDRWRGLAYDISDDQQDITRGKGMVDSLFQAPMETGTHYAVMSSYEYLSTGLRQYNLDNTSGGFYIAPAFMDKLVVHITKNFMTLPNIKVPLILGIWGGKGQGKSFQCELVFAKMGISPIMMSAGELESGNAGEPAKLIRQRYREAADIIRKGKMCCLFINDLDAGAGRMGGTTQYTVNNQMVNATLMNIADNPTNVQLPGMYNKEENPRVPIIVTGNDFSTLYAPLIRDGRMEKFYWAPTRDDRVGVCKGIFHTDNVPDEDIVKLVDTFPGQSIDFFGALRARVYDDEVRNWIGGVGVESIGKKLVNSKEGPPTFDQPKMTLSKLLEYGNMLVQEQENVKRVQLADKYLSEAALGDANEDSIKRGTFYGKAAQQVNLPVPEGCTDPNAENFDPTARSDDGTCLYTF</sequence>
<dbReference type="Pfam" id="PF00004">
    <property type="entry name" value="AAA"/>
    <property type="match status" value="1"/>
</dbReference>
<keyword evidence="5 10" id="KW-0067">ATP-binding</keyword>
<dbReference type="PANTHER" id="PTHR32429:SF35">
    <property type="entry name" value="RIBULOSE BISPHOSPHATE CARBOXYLASE_OXYGENASE ACTIVASE, CHLOROPLASTIC"/>
    <property type="match status" value="1"/>
</dbReference>
<dbReference type="Proteomes" id="UP001359559">
    <property type="component" value="Unassembled WGS sequence"/>
</dbReference>
<keyword evidence="6" id="KW-0809">Transit peptide</keyword>
<feature type="transmembrane region" description="Helical" evidence="11">
    <location>
        <begin position="12"/>
        <end position="32"/>
    </location>
</feature>
<name>A0AAN9JM65_CLITE</name>